<dbReference type="Proteomes" id="UP000016924">
    <property type="component" value="Unassembled WGS sequence"/>
</dbReference>
<dbReference type="GeneID" id="19899748"/>
<evidence type="ECO:0000313" key="2">
    <source>
        <dbReference type="EMBL" id="EON63210.1"/>
    </source>
</evidence>
<name>R7YMQ4_CONA1</name>
<protein>
    <recommendedName>
        <fullName evidence="1">Heterokaryon incompatibility domain-containing protein</fullName>
    </recommendedName>
</protein>
<sequence length="409" mass="45837">MAQIYQNAVCVIAAAAGRDSHSGCFSERDPLICAKCRIGGNVYVTSLHQDGEAVVLHTNEETENSRLGHRGWVFQERLLARRTLIFGRRGIFWECFSGQASELDPEGVGVLRDPAGNITSVFKIFGSNSLLNTRTGPTDETFTDQISFRFLLESTTPTNAIQLQLFRKHWTHIVWKYSLCDLTKAEDKLIALSGLAQRVRERTGFQYLAGLWLPNVLFDLMWYTATYSEGTRSPEYRAPTWSWAVMDGPVTFSSHAFSQDVYTPLVSSISTDIVCHPSDHNMVGQVFHAVLGLIGRLGTVRVTFHPITVPRLQLVLFEELGETFSALDIHVEEGSFIHLLPLSYTDSAIGRNSRGLPLRGFSVQCLVLSQSAGSDWFERVGMAELWFVSRMGFDTWLDGLSEEQEISIR</sequence>
<dbReference type="InterPro" id="IPR010730">
    <property type="entry name" value="HET"/>
</dbReference>
<dbReference type="PANTHER" id="PTHR33112">
    <property type="entry name" value="DOMAIN PROTEIN, PUTATIVE-RELATED"/>
    <property type="match status" value="1"/>
</dbReference>
<dbReference type="EMBL" id="JH767562">
    <property type="protein sequence ID" value="EON63210.1"/>
    <property type="molecule type" value="Genomic_DNA"/>
</dbReference>
<dbReference type="Pfam" id="PF06985">
    <property type="entry name" value="HET"/>
    <property type="match status" value="1"/>
</dbReference>
<evidence type="ECO:0000313" key="3">
    <source>
        <dbReference type="Proteomes" id="UP000016924"/>
    </source>
</evidence>
<accession>R7YMQ4</accession>
<gene>
    <name evidence="2" type="ORF">W97_02437</name>
</gene>
<proteinExistence type="predicted"/>
<evidence type="ECO:0000259" key="1">
    <source>
        <dbReference type="Pfam" id="PF06985"/>
    </source>
</evidence>
<keyword evidence="3" id="KW-1185">Reference proteome</keyword>
<dbReference type="HOGENOM" id="CLU_672710_0_0_1"/>
<dbReference type="RefSeq" id="XP_007778527.1">
    <property type="nucleotide sequence ID" value="XM_007780337.1"/>
</dbReference>
<dbReference type="STRING" id="1168221.R7YMQ4"/>
<organism evidence="2 3">
    <name type="scientific">Coniosporium apollinis (strain CBS 100218)</name>
    <name type="common">Rock-inhabiting black yeast</name>
    <dbReference type="NCBI Taxonomy" id="1168221"/>
    <lineage>
        <taxon>Eukaryota</taxon>
        <taxon>Fungi</taxon>
        <taxon>Dikarya</taxon>
        <taxon>Ascomycota</taxon>
        <taxon>Pezizomycotina</taxon>
        <taxon>Dothideomycetes</taxon>
        <taxon>Dothideomycetes incertae sedis</taxon>
        <taxon>Coniosporium</taxon>
    </lineage>
</organism>
<dbReference type="OrthoDB" id="2958217at2759"/>
<feature type="domain" description="Heterokaryon incompatibility" evidence="1">
    <location>
        <begin position="1"/>
        <end position="76"/>
    </location>
</feature>
<dbReference type="AlphaFoldDB" id="R7YMQ4"/>
<reference evidence="3" key="1">
    <citation type="submission" date="2012-06" db="EMBL/GenBank/DDBJ databases">
        <title>The genome sequence of Coniosporium apollinis CBS 100218.</title>
        <authorList>
            <consortium name="The Broad Institute Genome Sequencing Platform"/>
            <person name="Cuomo C."/>
            <person name="Gorbushina A."/>
            <person name="Noack S."/>
            <person name="Walker B."/>
            <person name="Young S.K."/>
            <person name="Zeng Q."/>
            <person name="Gargeya S."/>
            <person name="Fitzgerald M."/>
            <person name="Haas B."/>
            <person name="Abouelleil A."/>
            <person name="Alvarado L."/>
            <person name="Arachchi H.M."/>
            <person name="Berlin A.M."/>
            <person name="Chapman S.B."/>
            <person name="Goldberg J."/>
            <person name="Griggs A."/>
            <person name="Gujja S."/>
            <person name="Hansen M."/>
            <person name="Howarth C."/>
            <person name="Imamovic A."/>
            <person name="Larimer J."/>
            <person name="McCowan C."/>
            <person name="Montmayeur A."/>
            <person name="Murphy C."/>
            <person name="Neiman D."/>
            <person name="Pearson M."/>
            <person name="Priest M."/>
            <person name="Roberts A."/>
            <person name="Saif S."/>
            <person name="Shea T."/>
            <person name="Sisk P."/>
            <person name="Sykes S."/>
            <person name="Wortman J."/>
            <person name="Nusbaum C."/>
            <person name="Birren B."/>
        </authorList>
    </citation>
    <scope>NUCLEOTIDE SEQUENCE [LARGE SCALE GENOMIC DNA]</scope>
    <source>
        <strain evidence="3">CBS 100218</strain>
    </source>
</reference>
<dbReference type="PANTHER" id="PTHR33112:SF16">
    <property type="entry name" value="HETEROKARYON INCOMPATIBILITY DOMAIN-CONTAINING PROTEIN"/>
    <property type="match status" value="1"/>
</dbReference>
<dbReference type="OMA" id="SWASTEC"/>